<dbReference type="AlphaFoldDB" id="A0A8D2CR53"/>
<feature type="transmembrane region" description="Helical" evidence="14">
    <location>
        <begin position="181"/>
        <end position="205"/>
    </location>
</feature>
<dbReference type="GO" id="GO:0004930">
    <property type="term" value="F:G protein-coupled receptor activity"/>
    <property type="evidence" value="ECO:0007669"/>
    <property type="project" value="UniProtKB-KW"/>
</dbReference>
<evidence type="ECO:0000256" key="5">
    <source>
        <dbReference type="ARBA" id="ARBA00022692"/>
    </source>
</evidence>
<evidence type="ECO:0000313" key="16">
    <source>
        <dbReference type="Proteomes" id="UP000694564"/>
    </source>
</evidence>
<dbReference type="CDD" id="cd15019">
    <property type="entry name" value="7tm_TAS2R14-like"/>
    <property type="match status" value="1"/>
</dbReference>
<proteinExistence type="inferred from homology"/>
<dbReference type="GO" id="GO:0033038">
    <property type="term" value="F:bitter taste receptor activity"/>
    <property type="evidence" value="ECO:0007669"/>
    <property type="project" value="InterPro"/>
</dbReference>
<keyword evidence="11 13" id="KW-0807">Transducer</keyword>
<evidence type="ECO:0000256" key="12">
    <source>
        <dbReference type="RuleBase" id="RU004423"/>
    </source>
</evidence>
<keyword evidence="8 13" id="KW-0472">Membrane</keyword>
<keyword evidence="10" id="KW-0325">Glycoprotein</keyword>
<name>A0A8D2CR53_SCIVU</name>
<evidence type="ECO:0000256" key="6">
    <source>
        <dbReference type="ARBA" id="ARBA00022989"/>
    </source>
</evidence>
<evidence type="ECO:0000256" key="2">
    <source>
        <dbReference type="ARBA" id="ARBA00007376"/>
    </source>
</evidence>
<keyword evidence="7 13" id="KW-0297">G-protein coupled receptor</keyword>
<evidence type="ECO:0000256" key="4">
    <source>
        <dbReference type="ARBA" id="ARBA00022606"/>
    </source>
</evidence>
<feature type="transmembrane region" description="Helical" evidence="14">
    <location>
        <begin position="57"/>
        <end position="75"/>
    </location>
</feature>
<dbReference type="SUPFAM" id="SSF81321">
    <property type="entry name" value="Family A G protein-coupled receptor-like"/>
    <property type="match status" value="1"/>
</dbReference>
<accession>A0A8D2CR53</accession>
<evidence type="ECO:0000256" key="1">
    <source>
        <dbReference type="ARBA" id="ARBA00004141"/>
    </source>
</evidence>
<evidence type="ECO:0000256" key="11">
    <source>
        <dbReference type="ARBA" id="ARBA00023224"/>
    </source>
</evidence>
<keyword evidence="6 14" id="KW-1133">Transmembrane helix</keyword>
<protein>
    <recommendedName>
        <fullName evidence="13">Taste receptor type 2</fullName>
    </recommendedName>
</protein>
<reference evidence="15" key="2">
    <citation type="submission" date="2025-09" db="UniProtKB">
        <authorList>
            <consortium name="Ensembl"/>
        </authorList>
    </citation>
    <scope>IDENTIFICATION</scope>
</reference>
<evidence type="ECO:0000256" key="13">
    <source>
        <dbReference type="RuleBase" id="RU004424"/>
    </source>
</evidence>
<dbReference type="GeneTree" id="ENSGT01150000286975"/>
<dbReference type="Pfam" id="PF05296">
    <property type="entry name" value="TAS2R"/>
    <property type="match status" value="1"/>
</dbReference>
<keyword evidence="4 13" id="KW-0716">Sensory transduction</keyword>
<evidence type="ECO:0000256" key="3">
    <source>
        <dbReference type="ARBA" id="ARBA00022480"/>
    </source>
</evidence>
<evidence type="ECO:0000256" key="8">
    <source>
        <dbReference type="ARBA" id="ARBA00023136"/>
    </source>
</evidence>
<dbReference type="PANTHER" id="PTHR11394:SF23">
    <property type="entry name" value="TASTE RECEPTOR TYPE 2 MEMBER 14"/>
    <property type="match status" value="1"/>
</dbReference>
<comment type="similarity">
    <text evidence="2 12">Belongs to the G-protein coupled receptor T2R family.</text>
</comment>
<keyword evidence="16" id="KW-1185">Reference proteome</keyword>
<keyword evidence="3 13" id="KW-0919">Taste</keyword>
<feature type="transmembrane region" description="Helical" evidence="14">
    <location>
        <begin position="225"/>
        <end position="245"/>
    </location>
</feature>
<evidence type="ECO:0000256" key="7">
    <source>
        <dbReference type="ARBA" id="ARBA00023040"/>
    </source>
</evidence>
<evidence type="ECO:0000256" key="14">
    <source>
        <dbReference type="SAM" id="Phobius"/>
    </source>
</evidence>
<evidence type="ECO:0000313" key="15">
    <source>
        <dbReference type="Ensembl" id="ENSSVLP00005013647.1"/>
    </source>
</evidence>
<keyword evidence="9 13" id="KW-0675">Receptor</keyword>
<reference evidence="15" key="1">
    <citation type="submission" date="2025-08" db="UniProtKB">
        <authorList>
            <consortium name="Ensembl"/>
        </authorList>
    </citation>
    <scope>IDENTIFICATION</scope>
</reference>
<dbReference type="Ensembl" id="ENSSVLT00005015103.1">
    <property type="protein sequence ID" value="ENSSVLP00005013647.1"/>
    <property type="gene ID" value="ENSSVLG00005010818.1"/>
</dbReference>
<dbReference type="Proteomes" id="UP000694564">
    <property type="component" value="Chromosome 5"/>
</dbReference>
<organism evidence="15 16">
    <name type="scientific">Sciurus vulgaris</name>
    <name type="common">Eurasian red squirrel</name>
    <dbReference type="NCBI Taxonomy" id="55149"/>
    <lineage>
        <taxon>Eukaryota</taxon>
        <taxon>Metazoa</taxon>
        <taxon>Chordata</taxon>
        <taxon>Craniata</taxon>
        <taxon>Vertebrata</taxon>
        <taxon>Euteleostomi</taxon>
        <taxon>Mammalia</taxon>
        <taxon>Eutheria</taxon>
        <taxon>Euarchontoglires</taxon>
        <taxon>Glires</taxon>
        <taxon>Rodentia</taxon>
        <taxon>Sciuromorpha</taxon>
        <taxon>Sciuridae</taxon>
        <taxon>Sciurinae</taxon>
        <taxon>Sciurini</taxon>
        <taxon>Sciurus</taxon>
    </lineage>
</organism>
<keyword evidence="5 13" id="KW-0812">Transmembrane</keyword>
<dbReference type="PANTHER" id="PTHR11394">
    <property type="entry name" value="TASTE RECEPTOR TYPE 2"/>
    <property type="match status" value="1"/>
</dbReference>
<dbReference type="OrthoDB" id="8876749at2759"/>
<feature type="transmembrane region" description="Helical" evidence="14">
    <location>
        <begin position="129"/>
        <end position="148"/>
    </location>
</feature>
<comment type="subcellular location">
    <subcellularLocation>
        <location evidence="1 13">Membrane</location>
        <topology evidence="1 13">Multi-pass membrane protein</topology>
    </subcellularLocation>
</comment>
<feature type="transmembrane region" description="Helical" evidence="14">
    <location>
        <begin position="95"/>
        <end position="122"/>
    </location>
</feature>
<feature type="transmembrane region" description="Helical" evidence="14">
    <location>
        <begin position="12"/>
        <end position="36"/>
    </location>
</feature>
<evidence type="ECO:0000256" key="10">
    <source>
        <dbReference type="ARBA" id="ARBA00023180"/>
    </source>
</evidence>
<sequence>MGNIVRRILETILSVEFIMGVLGNGFITVVNCMDWVKRRKISSADQILTALAISRSGQLWSLLINALICVLYPGVFMSRKMIRIMTATWTVTNHFSIWLAASLSIFYFLKIANFSNSLFLYLKWRVKKVVSVILLVSLVLLFLNIVSVNTQIEVWIGGYKGTLSNSSSLNNTAQFSRPLSFINIMFTFIPFTVSLMTFLLLIFSLRMQHKARGPRDASTTAHVKALQTVTAFLLLHTTFLFSRVIQISNSELISNKLVLCIGLVIGAAFPSGHSFVLILRTHKLKQASRSVLWWLRSRSQDFWGHV</sequence>
<dbReference type="GO" id="GO:0016020">
    <property type="term" value="C:membrane"/>
    <property type="evidence" value="ECO:0007669"/>
    <property type="project" value="UniProtKB-SubCell"/>
</dbReference>
<dbReference type="FunFam" id="1.20.1070.10:FF:000042">
    <property type="entry name" value="Taste receptor type 2 member 7"/>
    <property type="match status" value="1"/>
</dbReference>
<feature type="transmembrane region" description="Helical" evidence="14">
    <location>
        <begin position="257"/>
        <end position="279"/>
    </location>
</feature>
<dbReference type="InterPro" id="IPR007960">
    <property type="entry name" value="TAS2R"/>
</dbReference>
<dbReference type="Gene3D" id="1.20.1070.10">
    <property type="entry name" value="Rhodopsin 7-helix transmembrane proteins"/>
    <property type="match status" value="1"/>
</dbReference>
<evidence type="ECO:0000256" key="9">
    <source>
        <dbReference type="ARBA" id="ARBA00023170"/>
    </source>
</evidence>